<name>Q33BK9_ORYSJ</name>
<sequence length="95" mass="10879">MKKTTITFRTGLNTMDLQKIQMGEVDKAIEENDSVDYQILKNILSEGNDLLETTYKDKKEYENLEACPVCKALLYKIRRDDPGDVDGKPEEEGSF</sequence>
<protein>
    <submittedName>
        <fullName evidence="1">Transposon protein, putative, Ac/Ds sub-class</fullName>
    </submittedName>
</protein>
<dbReference type="AlphaFoldDB" id="Q33BK9"/>
<reference evidence="1" key="1">
    <citation type="journal article" date="2003" name="Science">
        <title>In-depth view of structure, activity, and evolution of rice chromosome 10.</title>
        <authorList>
            <consortium name="Rice Chromosome 10 Sequencing Consortium"/>
        </authorList>
    </citation>
    <scope>NUCLEOTIDE SEQUENCE [LARGE SCALE GENOMIC DNA]</scope>
</reference>
<organism evidence="1">
    <name type="scientific">Oryza sativa subsp. japonica</name>
    <name type="common">Rice</name>
    <dbReference type="NCBI Taxonomy" id="39947"/>
    <lineage>
        <taxon>Eukaryota</taxon>
        <taxon>Viridiplantae</taxon>
        <taxon>Streptophyta</taxon>
        <taxon>Embryophyta</taxon>
        <taxon>Tracheophyta</taxon>
        <taxon>Spermatophyta</taxon>
        <taxon>Magnoliopsida</taxon>
        <taxon>Liliopsida</taxon>
        <taxon>Poales</taxon>
        <taxon>Poaceae</taxon>
        <taxon>BOP clade</taxon>
        <taxon>Oryzoideae</taxon>
        <taxon>Oryzeae</taxon>
        <taxon>Oryzinae</taxon>
        <taxon>Oryza</taxon>
        <taxon>Oryza sativa</taxon>
    </lineage>
</organism>
<proteinExistence type="predicted"/>
<reference evidence="1" key="3">
    <citation type="submission" date="2006-07" db="EMBL/GenBank/DDBJ databases">
        <authorList>
            <person name="Buell R."/>
        </authorList>
    </citation>
    <scope>NUCLEOTIDE SEQUENCE</scope>
</reference>
<dbReference type="EMBL" id="DP000086">
    <property type="protein sequence ID" value="ABB46560.1"/>
    <property type="molecule type" value="Genomic_DNA"/>
</dbReference>
<reference evidence="1" key="2">
    <citation type="submission" date="2003-05" db="EMBL/GenBank/DDBJ databases">
        <authorList>
            <person name="Buell C.R."/>
            <person name="Wing R.A."/>
            <person name="McCombie W.R."/>
            <person name="Messing J."/>
            <person name="Yuan Q."/>
            <person name="Ouyang S."/>
        </authorList>
    </citation>
    <scope>NUCLEOTIDE SEQUENCE</scope>
</reference>
<gene>
    <name evidence="1" type="ordered locus">LOC_Os10g01010</name>
</gene>
<evidence type="ECO:0000313" key="1">
    <source>
        <dbReference type="EMBL" id="ABB46560.1"/>
    </source>
</evidence>
<accession>Q33BK9</accession>